<evidence type="ECO:0000313" key="1">
    <source>
        <dbReference type="EMBL" id="MCH4823553.1"/>
    </source>
</evidence>
<sequence length="253" mass="30389">MNFKISPEYKDHQAEIIDLVKNFNEEGETIFQSRNTLKIVQINGKDINIKSFRIPNLVNQIAYRFFRKSKAQRSFEYASLLTSKAVGTPTPIAYFEKNHALTFGQSYYISNQMHYDLTYRELVTEPDYPDHEYILRAFTRFTFDLHEKQVQFLDHSPGNTLIQKEGGDYKFFLVDLNRMNFKELSFEERMLNFSRLTPKKEMVEIMADEYAKLIGRPKPEVFAKMWFYTNQFQEKFQRKKRIKKKLKFWKKTN</sequence>
<evidence type="ECO:0000313" key="2">
    <source>
        <dbReference type="Proteomes" id="UP001139226"/>
    </source>
</evidence>
<name>A0A9X1V6L3_9FLAO</name>
<reference evidence="1" key="1">
    <citation type="submission" date="2022-03" db="EMBL/GenBank/DDBJ databases">
        <title>Gramella crocea sp. nov., isolated from activated sludge of a seafood processing plant.</title>
        <authorList>
            <person name="Zhang X."/>
        </authorList>
    </citation>
    <scope>NUCLEOTIDE SEQUENCE</scope>
    <source>
        <strain evidence="1">YJ019</strain>
    </source>
</reference>
<dbReference type="Pfam" id="PF06293">
    <property type="entry name" value="Kdo"/>
    <property type="match status" value="1"/>
</dbReference>
<protein>
    <submittedName>
        <fullName evidence="1">Kdo domain containing protein</fullName>
    </submittedName>
</protein>
<dbReference type="Proteomes" id="UP001139226">
    <property type="component" value="Unassembled WGS sequence"/>
</dbReference>
<gene>
    <name evidence="1" type="ORF">ML462_10265</name>
</gene>
<comment type="caution">
    <text evidence="1">The sequence shown here is derived from an EMBL/GenBank/DDBJ whole genome shotgun (WGS) entry which is preliminary data.</text>
</comment>
<keyword evidence="2" id="KW-1185">Reference proteome</keyword>
<dbReference type="EMBL" id="JAKVTV010000003">
    <property type="protein sequence ID" value="MCH4823553.1"/>
    <property type="molecule type" value="Genomic_DNA"/>
</dbReference>
<dbReference type="AlphaFoldDB" id="A0A9X1V6L3"/>
<proteinExistence type="predicted"/>
<organism evidence="1 2">
    <name type="scientific">Christiangramia lutea</name>
    <dbReference type="NCBI Taxonomy" id="1607951"/>
    <lineage>
        <taxon>Bacteria</taxon>
        <taxon>Pseudomonadati</taxon>
        <taxon>Bacteroidota</taxon>
        <taxon>Flavobacteriia</taxon>
        <taxon>Flavobacteriales</taxon>
        <taxon>Flavobacteriaceae</taxon>
        <taxon>Christiangramia</taxon>
    </lineage>
</organism>
<accession>A0A9X1V6L3</accession>
<dbReference type="RefSeq" id="WP_240713725.1">
    <property type="nucleotide sequence ID" value="NZ_JAKVTV010000003.1"/>
</dbReference>